<gene>
    <name evidence="4" type="ORF">IQ251_05910</name>
</gene>
<dbReference type="Pfam" id="PF13439">
    <property type="entry name" value="Glyco_transf_4"/>
    <property type="match status" value="1"/>
</dbReference>
<dbReference type="RefSeq" id="WP_193927430.1">
    <property type="nucleotide sequence ID" value="NZ_JADEYC010000009.1"/>
</dbReference>
<keyword evidence="2" id="KW-0808">Transferase</keyword>
<proteinExistence type="predicted"/>
<dbReference type="Pfam" id="PF13692">
    <property type="entry name" value="Glyco_trans_1_4"/>
    <property type="match status" value="1"/>
</dbReference>
<dbReference type="GO" id="GO:0016757">
    <property type="term" value="F:glycosyltransferase activity"/>
    <property type="evidence" value="ECO:0007669"/>
    <property type="project" value="UniProtKB-KW"/>
</dbReference>
<sequence>MSEAAGAGRAGTSGDDRGWHLVVDARWTRIDTHDGISRFGAGLLDQLRRRYRVTALIHDERQLDMLPHGIAWVRVNRPVALSELWISRRLHEIGADVVFSPMQVIGGFRRRYRLIVTLHDLIYYRHPQPPGFLPAPVRWAWRLFHTAFWPQRVLLNRADAVVTVSETTRRLIEHHRLTARPVRVVPNAPPDTAVARPALRDGGGARDLVYMGSFMPYKDVETLIRGMALLPEHRLHLVSSIDPRRERELRALVPEQGGSVVFWRGIGEDDYRQLLAGASALVTASRDEGFGLPVIEAMYAATPVVCTELNIFREVTAGHAAFFAPGDHRGFAAAVRGVADPDVRAALVAAAGERAREFSWQRSADELAALVRELTG</sequence>
<keyword evidence="1" id="KW-0328">Glycosyltransferase</keyword>
<dbReference type="Gene3D" id="3.40.50.2000">
    <property type="entry name" value="Glycogen Phosphorylase B"/>
    <property type="match status" value="2"/>
</dbReference>
<dbReference type="PANTHER" id="PTHR46401">
    <property type="entry name" value="GLYCOSYLTRANSFERASE WBBK-RELATED"/>
    <property type="match status" value="1"/>
</dbReference>
<evidence type="ECO:0000256" key="2">
    <source>
        <dbReference type="ARBA" id="ARBA00022679"/>
    </source>
</evidence>
<dbReference type="AlphaFoldDB" id="A0A929B683"/>
<reference evidence="4" key="1">
    <citation type="submission" date="2020-10" db="EMBL/GenBank/DDBJ databases">
        <title>Diversity and distribution of actinomycetes associated with coral in the coast of Hainan.</title>
        <authorList>
            <person name="Li F."/>
        </authorList>
    </citation>
    <scope>NUCLEOTIDE SEQUENCE</scope>
    <source>
        <strain evidence="4">HNM0983</strain>
    </source>
</reference>
<dbReference type="Proteomes" id="UP000598360">
    <property type="component" value="Unassembled WGS sequence"/>
</dbReference>
<comment type="caution">
    <text evidence="4">The sequence shown here is derived from an EMBL/GenBank/DDBJ whole genome shotgun (WGS) entry which is preliminary data.</text>
</comment>
<accession>A0A929B683</accession>
<keyword evidence="5" id="KW-1185">Reference proteome</keyword>
<name>A0A929B683_9PSEU</name>
<protein>
    <submittedName>
        <fullName evidence="4">Glycosyltransferase family 4 protein</fullName>
    </submittedName>
</protein>
<feature type="domain" description="Glycosyltransferase subfamily 4-like N-terminal" evidence="3">
    <location>
        <begin position="35"/>
        <end position="187"/>
    </location>
</feature>
<organism evidence="4 5">
    <name type="scientific">Saccharopolyspora montiporae</name>
    <dbReference type="NCBI Taxonomy" id="2781240"/>
    <lineage>
        <taxon>Bacteria</taxon>
        <taxon>Bacillati</taxon>
        <taxon>Actinomycetota</taxon>
        <taxon>Actinomycetes</taxon>
        <taxon>Pseudonocardiales</taxon>
        <taxon>Pseudonocardiaceae</taxon>
        <taxon>Saccharopolyspora</taxon>
    </lineage>
</organism>
<evidence type="ECO:0000313" key="5">
    <source>
        <dbReference type="Proteomes" id="UP000598360"/>
    </source>
</evidence>
<dbReference type="EMBL" id="JADEYC010000009">
    <property type="protein sequence ID" value="MBE9373979.1"/>
    <property type="molecule type" value="Genomic_DNA"/>
</dbReference>
<dbReference type="InterPro" id="IPR028098">
    <property type="entry name" value="Glyco_trans_4-like_N"/>
</dbReference>
<evidence type="ECO:0000259" key="3">
    <source>
        <dbReference type="Pfam" id="PF13439"/>
    </source>
</evidence>
<dbReference type="CDD" id="cd03809">
    <property type="entry name" value="GT4_MtfB-like"/>
    <property type="match status" value="1"/>
</dbReference>
<evidence type="ECO:0000313" key="4">
    <source>
        <dbReference type="EMBL" id="MBE9373979.1"/>
    </source>
</evidence>
<dbReference type="SUPFAM" id="SSF53756">
    <property type="entry name" value="UDP-Glycosyltransferase/glycogen phosphorylase"/>
    <property type="match status" value="1"/>
</dbReference>
<evidence type="ECO:0000256" key="1">
    <source>
        <dbReference type="ARBA" id="ARBA00022676"/>
    </source>
</evidence>
<dbReference type="PANTHER" id="PTHR46401:SF2">
    <property type="entry name" value="GLYCOSYLTRANSFERASE WBBK-RELATED"/>
    <property type="match status" value="1"/>
</dbReference>